<organism evidence="2 3">
    <name type="scientific">Elysia marginata</name>
    <dbReference type="NCBI Taxonomy" id="1093978"/>
    <lineage>
        <taxon>Eukaryota</taxon>
        <taxon>Metazoa</taxon>
        <taxon>Spiralia</taxon>
        <taxon>Lophotrochozoa</taxon>
        <taxon>Mollusca</taxon>
        <taxon>Gastropoda</taxon>
        <taxon>Heterobranchia</taxon>
        <taxon>Euthyneura</taxon>
        <taxon>Panpulmonata</taxon>
        <taxon>Sacoglossa</taxon>
        <taxon>Placobranchoidea</taxon>
        <taxon>Plakobranchidae</taxon>
        <taxon>Elysia</taxon>
    </lineage>
</organism>
<keyword evidence="1" id="KW-1133">Transmembrane helix</keyword>
<keyword evidence="1" id="KW-0472">Membrane</keyword>
<comment type="caution">
    <text evidence="2">The sequence shown here is derived from an EMBL/GenBank/DDBJ whole genome shotgun (WGS) entry which is preliminary data.</text>
</comment>
<sequence>MRFINKKNSMCESFAFSTFTCNKGFVQRARKAPGGFCKLRSIINSQRGAKNVQHKVVSRARDERKGTRIRVLMFQAHDCIATWFAIAFLTAFTFAVLRYLATH</sequence>
<accession>A0AAV4GLF2</accession>
<dbReference type="AlphaFoldDB" id="A0AAV4GLF2"/>
<keyword evidence="1" id="KW-0812">Transmembrane</keyword>
<dbReference type="EMBL" id="BMAT01012098">
    <property type="protein sequence ID" value="GFR85885.1"/>
    <property type="molecule type" value="Genomic_DNA"/>
</dbReference>
<gene>
    <name evidence="2" type="ORF">ElyMa_006039500</name>
</gene>
<evidence type="ECO:0000313" key="2">
    <source>
        <dbReference type="EMBL" id="GFR85885.1"/>
    </source>
</evidence>
<feature type="transmembrane region" description="Helical" evidence="1">
    <location>
        <begin position="80"/>
        <end position="101"/>
    </location>
</feature>
<reference evidence="2 3" key="1">
    <citation type="journal article" date="2021" name="Elife">
        <title>Chloroplast acquisition without the gene transfer in kleptoplastic sea slugs, Plakobranchus ocellatus.</title>
        <authorList>
            <person name="Maeda T."/>
            <person name="Takahashi S."/>
            <person name="Yoshida T."/>
            <person name="Shimamura S."/>
            <person name="Takaki Y."/>
            <person name="Nagai Y."/>
            <person name="Toyoda A."/>
            <person name="Suzuki Y."/>
            <person name="Arimoto A."/>
            <person name="Ishii H."/>
            <person name="Satoh N."/>
            <person name="Nishiyama T."/>
            <person name="Hasebe M."/>
            <person name="Maruyama T."/>
            <person name="Minagawa J."/>
            <person name="Obokata J."/>
            <person name="Shigenobu S."/>
        </authorList>
    </citation>
    <scope>NUCLEOTIDE SEQUENCE [LARGE SCALE GENOMIC DNA]</scope>
</reference>
<name>A0AAV4GLF2_9GAST</name>
<evidence type="ECO:0000313" key="3">
    <source>
        <dbReference type="Proteomes" id="UP000762676"/>
    </source>
</evidence>
<evidence type="ECO:0000256" key="1">
    <source>
        <dbReference type="SAM" id="Phobius"/>
    </source>
</evidence>
<dbReference type="Proteomes" id="UP000762676">
    <property type="component" value="Unassembled WGS sequence"/>
</dbReference>
<protein>
    <submittedName>
        <fullName evidence="2">Uncharacterized protein</fullName>
    </submittedName>
</protein>
<proteinExistence type="predicted"/>
<keyword evidence="3" id="KW-1185">Reference proteome</keyword>